<dbReference type="EMBL" id="AAEW02000018">
    <property type="protein sequence ID" value="EAT14761.1"/>
    <property type="molecule type" value="Genomic_DNA"/>
</dbReference>
<protein>
    <submittedName>
        <fullName evidence="1">Uncharacterized protein</fullName>
    </submittedName>
</protein>
<evidence type="ECO:0000313" key="2">
    <source>
        <dbReference type="Proteomes" id="UP000005695"/>
    </source>
</evidence>
<evidence type="ECO:0000313" key="1">
    <source>
        <dbReference type="EMBL" id="EAT14761.1"/>
    </source>
</evidence>
<name>Q1JWZ7_DESA6</name>
<proteinExistence type="predicted"/>
<comment type="caution">
    <text evidence="1">The sequence shown here is derived from an EMBL/GenBank/DDBJ whole genome shotgun (WGS) entry which is preliminary data.</text>
</comment>
<accession>Q1JWZ7</accession>
<reference evidence="1" key="2">
    <citation type="submission" date="2006-05" db="EMBL/GenBank/DDBJ databases">
        <title>Sequencing of the draft genome and assembly of Desulfuromonas acetoxidans DSM 684.</title>
        <authorList>
            <consortium name="US DOE Joint Genome Institute (JGI-PGF)"/>
            <person name="Copeland A."/>
            <person name="Lucas S."/>
            <person name="Lapidus A."/>
            <person name="Barry K."/>
            <person name="Detter J.C."/>
            <person name="Glavina del Rio T."/>
            <person name="Hammon N."/>
            <person name="Israni S."/>
            <person name="Dalin E."/>
            <person name="Tice H."/>
            <person name="Bruce D."/>
            <person name="Pitluck S."/>
            <person name="Richardson P."/>
        </authorList>
    </citation>
    <scope>NUCLEOTIDE SEQUENCE [LARGE SCALE GENOMIC DNA]</scope>
    <source>
        <strain evidence="1">DSM 684</strain>
    </source>
</reference>
<reference evidence="1" key="1">
    <citation type="submission" date="2006-05" db="EMBL/GenBank/DDBJ databases">
        <title>Annotation of the draft genome assembly of Desulfuromonas acetoxidans DSM 684.</title>
        <authorList>
            <consortium name="US DOE Joint Genome Institute (JGI-ORNL)"/>
            <person name="Larimer F."/>
            <person name="Land M."/>
            <person name="Hauser L."/>
        </authorList>
    </citation>
    <scope>NUCLEOTIDE SEQUENCE [LARGE SCALE GENOMIC DNA]</scope>
    <source>
        <strain evidence="1">DSM 684</strain>
    </source>
</reference>
<gene>
    <name evidence="1" type="ORF">Dace_0813</name>
</gene>
<keyword evidence="2" id="KW-1185">Reference proteome</keyword>
<sequence>MMNPTIGFFVVMATVFCLTVTGCEKEGPAEKAGKKIDETIEQTTDAVEETVNPKGMFEKAGEVMDEAVEDVKEGAAEVKEDVTDAIEEHQEK</sequence>
<organism evidence="1 2">
    <name type="scientific">Desulfuromonas acetoxidans (strain DSM 684 / 11070)</name>
    <dbReference type="NCBI Taxonomy" id="281689"/>
    <lineage>
        <taxon>Bacteria</taxon>
        <taxon>Pseudomonadati</taxon>
        <taxon>Thermodesulfobacteriota</taxon>
        <taxon>Desulfuromonadia</taxon>
        <taxon>Desulfuromonadales</taxon>
        <taxon>Desulfuromonadaceae</taxon>
        <taxon>Desulfuromonas</taxon>
    </lineage>
</organism>
<dbReference type="AlphaFoldDB" id="Q1JWZ7"/>
<dbReference type="RefSeq" id="WP_006002111.1">
    <property type="nucleotide sequence ID" value="NZ_AAEW02000018.1"/>
</dbReference>
<dbReference type="Proteomes" id="UP000005695">
    <property type="component" value="Unassembled WGS sequence"/>
</dbReference>